<dbReference type="SFLD" id="SFLDG01084">
    <property type="entry name" value="Uncharacterised_Radical_SAM_Su"/>
    <property type="match status" value="1"/>
</dbReference>
<dbReference type="Pfam" id="PF04055">
    <property type="entry name" value="Radical_SAM"/>
    <property type="match status" value="1"/>
</dbReference>
<keyword evidence="3" id="KW-0411">Iron-sulfur</keyword>
<dbReference type="InterPro" id="IPR058240">
    <property type="entry name" value="rSAM_sf"/>
</dbReference>
<dbReference type="Gene3D" id="3.80.30.30">
    <property type="match status" value="1"/>
</dbReference>
<comment type="caution">
    <text evidence="5">The sequence shown here is derived from an EMBL/GenBank/DDBJ whole genome shotgun (WGS) entry which is preliminary data.</text>
</comment>
<sequence length="293" mass="33176">MEWIESKKIVSSTKNDFWFGTDFNMNLYRGCHHGCIYCDSRSTCYHLEDFDTVRGKRDALQKLNLELKGKRRSGVIGTGAMSDPYNACEKQYNLTRGALEIISKHEFGVAIATKSALIQRDIDLLTEISTKAPVICKLTVTTADDTLSRLIEPNVSPPSERFEAIRKLSDAGIYTGILMMPILPFINDTEENVLAIIEQAIKSGAKFISPAFGLTLREGNREYFYEALEKDFPGIKSKYVTTFGNNYSCGSPNAKNLKALFRIECEKHGLAYKMEDIIKAYKWERPKNQLSMF</sequence>
<keyword evidence="6" id="KW-1185">Reference proteome</keyword>
<protein>
    <submittedName>
        <fullName evidence="5">Radical SAM protein</fullName>
    </submittedName>
</protein>
<dbReference type="Proteomes" id="UP001158045">
    <property type="component" value="Unassembled WGS sequence"/>
</dbReference>
<evidence type="ECO:0000313" key="6">
    <source>
        <dbReference type="Proteomes" id="UP001158045"/>
    </source>
</evidence>
<dbReference type="InterPro" id="IPR007197">
    <property type="entry name" value="rSAM"/>
</dbReference>
<dbReference type="PANTHER" id="PTHR43432">
    <property type="entry name" value="SLR0285 PROTEIN"/>
    <property type="match status" value="1"/>
</dbReference>
<organism evidence="5 6">
    <name type="scientific">Fusibacter bizertensis</name>
    <dbReference type="NCBI Taxonomy" id="1488331"/>
    <lineage>
        <taxon>Bacteria</taxon>
        <taxon>Bacillati</taxon>
        <taxon>Bacillota</taxon>
        <taxon>Clostridia</taxon>
        <taxon>Eubacteriales</taxon>
        <taxon>Eubacteriales Family XII. Incertae Sedis</taxon>
        <taxon>Fusibacter</taxon>
    </lineage>
</organism>
<evidence type="ECO:0000259" key="4">
    <source>
        <dbReference type="PROSITE" id="PS51918"/>
    </source>
</evidence>
<dbReference type="RefSeq" id="WP_281095453.1">
    <property type="nucleotide sequence ID" value="NZ_JARYZI010000013.1"/>
</dbReference>
<accession>A0ABT6NGL9</accession>
<dbReference type="EMBL" id="JARYZI010000013">
    <property type="protein sequence ID" value="MDH8679556.1"/>
    <property type="molecule type" value="Genomic_DNA"/>
</dbReference>
<gene>
    <name evidence="5" type="ORF">QE109_15460</name>
</gene>
<evidence type="ECO:0000313" key="5">
    <source>
        <dbReference type="EMBL" id="MDH8679556.1"/>
    </source>
</evidence>
<evidence type="ECO:0000256" key="2">
    <source>
        <dbReference type="ARBA" id="ARBA00023004"/>
    </source>
</evidence>
<feature type="domain" description="Radical SAM core" evidence="4">
    <location>
        <begin position="17"/>
        <end position="245"/>
    </location>
</feature>
<dbReference type="PANTHER" id="PTHR43432:SF5">
    <property type="entry name" value="ELP3_MIAA_NIFB-LIKE RADICAL SAM CORE DOMAIN-CONTAINING PROTEIN"/>
    <property type="match status" value="1"/>
</dbReference>
<dbReference type="SFLD" id="SFLDS00029">
    <property type="entry name" value="Radical_SAM"/>
    <property type="match status" value="1"/>
</dbReference>
<dbReference type="PROSITE" id="PS51918">
    <property type="entry name" value="RADICAL_SAM"/>
    <property type="match status" value="1"/>
</dbReference>
<keyword evidence="2" id="KW-0408">Iron</keyword>
<dbReference type="InterPro" id="IPR006638">
    <property type="entry name" value="Elp3/MiaA/NifB-like_rSAM"/>
</dbReference>
<evidence type="ECO:0000256" key="3">
    <source>
        <dbReference type="ARBA" id="ARBA00023014"/>
    </source>
</evidence>
<dbReference type="InterPro" id="IPR040086">
    <property type="entry name" value="MJ0683-like"/>
</dbReference>
<evidence type="ECO:0000256" key="1">
    <source>
        <dbReference type="ARBA" id="ARBA00022723"/>
    </source>
</evidence>
<name>A0ABT6NGL9_9FIRM</name>
<dbReference type="CDD" id="cd01335">
    <property type="entry name" value="Radical_SAM"/>
    <property type="match status" value="1"/>
</dbReference>
<reference evidence="5 6" key="1">
    <citation type="submission" date="2023-04" db="EMBL/GenBank/DDBJ databases">
        <title>Fusibacter bizertensis strain WBS, isolated from littoral bottom sediments of the Arctic seas - biochemical and genomic analysis.</title>
        <authorList>
            <person name="Brioukhanov A.L."/>
        </authorList>
    </citation>
    <scope>NUCLEOTIDE SEQUENCE [LARGE SCALE GENOMIC DNA]</scope>
    <source>
        <strain evidence="5 6">WBS</strain>
    </source>
</reference>
<keyword evidence="1" id="KW-0479">Metal-binding</keyword>
<proteinExistence type="predicted"/>
<dbReference type="SMART" id="SM00729">
    <property type="entry name" value="Elp3"/>
    <property type="match status" value="1"/>
</dbReference>
<dbReference type="SUPFAM" id="SSF102114">
    <property type="entry name" value="Radical SAM enzymes"/>
    <property type="match status" value="1"/>
</dbReference>